<reference evidence="1 2" key="1">
    <citation type="journal article" date="2016" name="BMC Genomics">
        <title>Comparative genomic and transcriptomic analyses of the Fuzhuan brick tea-fermentation fungus Aspergillus cristatus.</title>
        <authorList>
            <person name="Ge Y."/>
            <person name="Wang Y."/>
            <person name="Liu Y."/>
            <person name="Tan Y."/>
            <person name="Ren X."/>
            <person name="Zhang X."/>
            <person name="Hyde K.D."/>
            <person name="Liu Y."/>
            <person name="Liu Z."/>
        </authorList>
    </citation>
    <scope>NUCLEOTIDE SEQUENCE [LARGE SCALE GENOMIC DNA]</scope>
    <source>
        <strain evidence="1 2">GZAAS20.1005</strain>
    </source>
</reference>
<name>A0A1E3B0M0_ASPCR</name>
<keyword evidence="2" id="KW-1185">Reference proteome</keyword>
<gene>
    <name evidence="1" type="ORF">SI65_10105</name>
</gene>
<dbReference type="Proteomes" id="UP000094569">
    <property type="component" value="Unassembled WGS sequence"/>
</dbReference>
<dbReference type="AlphaFoldDB" id="A0A1E3B0M0"/>
<accession>A0A1E3B0M0</accession>
<evidence type="ECO:0000313" key="2">
    <source>
        <dbReference type="Proteomes" id="UP000094569"/>
    </source>
</evidence>
<sequence>MESALELISRPLPPLNKLGGTTYPLRSNENVSARFFYEWENFESDVIRACASLDLSQLVSLTDEVEEYRTASELGLTGRFSKHVCDAVMKALSVTHLSNMKFGDYQALPPHDAEKVPDVVMLSLLDSTALLVG</sequence>
<evidence type="ECO:0000313" key="1">
    <source>
        <dbReference type="EMBL" id="ODM14483.1"/>
    </source>
</evidence>
<comment type="caution">
    <text evidence="1">The sequence shown here is derived from an EMBL/GenBank/DDBJ whole genome shotgun (WGS) entry which is preliminary data.</text>
</comment>
<organism evidence="1 2">
    <name type="scientific">Aspergillus cristatus</name>
    <name type="common">Chinese Fuzhuan brick tea-fermentation fungus</name>
    <name type="synonym">Eurotium cristatum</name>
    <dbReference type="NCBI Taxonomy" id="573508"/>
    <lineage>
        <taxon>Eukaryota</taxon>
        <taxon>Fungi</taxon>
        <taxon>Dikarya</taxon>
        <taxon>Ascomycota</taxon>
        <taxon>Pezizomycotina</taxon>
        <taxon>Eurotiomycetes</taxon>
        <taxon>Eurotiomycetidae</taxon>
        <taxon>Eurotiales</taxon>
        <taxon>Aspergillaceae</taxon>
        <taxon>Aspergillus</taxon>
        <taxon>Aspergillus subgen. Aspergillus</taxon>
    </lineage>
</organism>
<dbReference type="EMBL" id="JXNT01000025">
    <property type="protein sequence ID" value="ODM14483.1"/>
    <property type="molecule type" value="Genomic_DNA"/>
</dbReference>
<dbReference type="OrthoDB" id="2156052at2759"/>
<dbReference type="VEuPathDB" id="FungiDB:SI65_10105"/>
<proteinExistence type="predicted"/>
<protein>
    <submittedName>
        <fullName evidence="1">Uncharacterized protein</fullName>
    </submittedName>
</protein>